<name>A0ABV5ZXS8_9PSEU</name>
<evidence type="ECO:0000256" key="1">
    <source>
        <dbReference type="ARBA" id="ARBA00012452"/>
    </source>
</evidence>
<organism evidence="6 7">
    <name type="scientific">Allokutzneria oryzae</name>
    <dbReference type="NCBI Taxonomy" id="1378989"/>
    <lineage>
        <taxon>Bacteria</taxon>
        <taxon>Bacillati</taxon>
        <taxon>Actinomycetota</taxon>
        <taxon>Actinomycetes</taxon>
        <taxon>Pseudonocardiales</taxon>
        <taxon>Pseudonocardiaceae</taxon>
        <taxon>Allokutzneria</taxon>
    </lineage>
</organism>
<dbReference type="InterPro" id="IPR004046">
    <property type="entry name" value="GST_C"/>
</dbReference>
<accession>A0ABV5ZXS8</accession>
<evidence type="ECO:0000313" key="7">
    <source>
        <dbReference type="Proteomes" id="UP001589693"/>
    </source>
</evidence>
<feature type="domain" description="GST C-terminal" evidence="5">
    <location>
        <begin position="85"/>
        <end position="222"/>
    </location>
</feature>
<dbReference type="EC" id="2.5.1.18" evidence="1"/>
<dbReference type="SFLD" id="SFLDG00358">
    <property type="entry name" value="Main_(cytGST)"/>
    <property type="match status" value="1"/>
</dbReference>
<dbReference type="PANTHER" id="PTHR43900:SF3">
    <property type="entry name" value="GLUTATHIONE S-TRANSFERASE RHO"/>
    <property type="match status" value="1"/>
</dbReference>
<dbReference type="InterPro" id="IPR036249">
    <property type="entry name" value="Thioredoxin-like_sf"/>
</dbReference>
<sequence>MKVYGTTTSAATHPVLTVFAEKGHEPELVHVSILGGADKSPENLKRQPFGEVPVLEDDGFLLYESRAIIRYLDRRLSGPSLTPSDAREHGLMEQWISIEQCYVSGPVWTVVRGGPVYDLIRQSPAFRTMPPAPDTAELARARGELARAFDVADRDLAGRAYLAGDQFSLAEVSWLPYLEYLFASHGGDLVLERPNLADWWQRISSRPSWQKVGKVLTDLESA</sequence>
<dbReference type="SUPFAM" id="SSF47616">
    <property type="entry name" value="GST C-terminal domain-like"/>
    <property type="match status" value="1"/>
</dbReference>
<evidence type="ECO:0000313" key="6">
    <source>
        <dbReference type="EMBL" id="MFB9905676.1"/>
    </source>
</evidence>
<evidence type="ECO:0000259" key="5">
    <source>
        <dbReference type="PROSITE" id="PS50405"/>
    </source>
</evidence>
<dbReference type="PROSITE" id="PS50404">
    <property type="entry name" value="GST_NTER"/>
    <property type="match status" value="1"/>
</dbReference>
<protein>
    <recommendedName>
        <fullName evidence="1">glutathione transferase</fullName>
        <ecNumber evidence="1">2.5.1.18</ecNumber>
    </recommendedName>
</protein>
<dbReference type="PANTHER" id="PTHR43900">
    <property type="entry name" value="GLUTATHIONE S-TRANSFERASE RHO"/>
    <property type="match status" value="1"/>
</dbReference>
<dbReference type="PROSITE" id="PS50405">
    <property type="entry name" value="GST_CTER"/>
    <property type="match status" value="1"/>
</dbReference>
<feature type="domain" description="GST N-terminal" evidence="4">
    <location>
        <begin position="1"/>
        <end position="80"/>
    </location>
</feature>
<keyword evidence="2" id="KW-0808">Transferase</keyword>
<dbReference type="SUPFAM" id="SSF52833">
    <property type="entry name" value="Thioredoxin-like"/>
    <property type="match status" value="1"/>
</dbReference>
<evidence type="ECO:0000256" key="3">
    <source>
        <dbReference type="RuleBase" id="RU003494"/>
    </source>
</evidence>
<comment type="similarity">
    <text evidence="3">Belongs to the GST superfamily.</text>
</comment>
<proteinExistence type="inferred from homology"/>
<dbReference type="SFLD" id="SFLDS00019">
    <property type="entry name" value="Glutathione_Transferase_(cytos"/>
    <property type="match status" value="1"/>
</dbReference>
<dbReference type="Pfam" id="PF00043">
    <property type="entry name" value="GST_C"/>
    <property type="match status" value="1"/>
</dbReference>
<dbReference type="EMBL" id="JBHLZU010000014">
    <property type="protein sequence ID" value="MFB9905676.1"/>
    <property type="molecule type" value="Genomic_DNA"/>
</dbReference>
<dbReference type="RefSeq" id="WP_377852978.1">
    <property type="nucleotide sequence ID" value="NZ_JBHLZU010000014.1"/>
</dbReference>
<dbReference type="Pfam" id="PF02798">
    <property type="entry name" value="GST_N"/>
    <property type="match status" value="1"/>
</dbReference>
<dbReference type="Proteomes" id="UP001589693">
    <property type="component" value="Unassembled WGS sequence"/>
</dbReference>
<dbReference type="InterPro" id="IPR010987">
    <property type="entry name" value="Glutathione-S-Trfase_C-like"/>
</dbReference>
<comment type="caution">
    <text evidence="6">The sequence shown here is derived from an EMBL/GenBank/DDBJ whole genome shotgun (WGS) entry which is preliminary data.</text>
</comment>
<keyword evidence="7" id="KW-1185">Reference proteome</keyword>
<dbReference type="InterPro" id="IPR004045">
    <property type="entry name" value="Glutathione_S-Trfase_N"/>
</dbReference>
<gene>
    <name evidence="6" type="ORF">ACFFQA_17215</name>
</gene>
<dbReference type="InterPro" id="IPR040079">
    <property type="entry name" value="Glutathione_S-Trfase"/>
</dbReference>
<reference evidence="6 7" key="1">
    <citation type="submission" date="2024-09" db="EMBL/GenBank/DDBJ databases">
        <authorList>
            <person name="Sun Q."/>
            <person name="Mori K."/>
        </authorList>
    </citation>
    <scope>NUCLEOTIDE SEQUENCE [LARGE SCALE GENOMIC DNA]</scope>
    <source>
        <strain evidence="6 7">TBRC 7907</strain>
    </source>
</reference>
<dbReference type="InterPro" id="IPR036282">
    <property type="entry name" value="Glutathione-S-Trfase_C_sf"/>
</dbReference>
<evidence type="ECO:0000259" key="4">
    <source>
        <dbReference type="PROSITE" id="PS50404"/>
    </source>
</evidence>
<dbReference type="Gene3D" id="1.20.1050.10">
    <property type="match status" value="1"/>
</dbReference>
<evidence type="ECO:0000256" key="2">
    <source>
        <dbReference type="ARBA" id="ARBA00022679"/>
    </source>
</evidence>
<dbReference type="Gene3D" id="3.40.30.10">
    <property type="entry name" value="Glutaredoxin"/>
    <property type="match status" value="1"/>
</dbReference>